<gene>
    <name evidence="1" type="ORF">J2T09_000559</name>
</gene>
<comment type="caution">
    <text evidence="1">The sequence shown here is derived from an EMBL/GenBank/DDBJ whole genome shotgun (WGS) entry which is preliminary data.</text>
</comment>
<name>A0ABT9PMX3_9HYPH</name>
<sequence length="40" mass="4262">MSVTTGVLSPRISSRIGSSSMMRAAQVLPAFRLSQSEQGH</sequence>
<evidence type="ECO:0000313" key="1">
    <source>
        <dbReference type="EMBL" id="MDP9835817.1"/>
    </source>
</evidence>
<keyword evidence="2" id="KW-1185">Reference proteome</keyword>
<evidence type="ECO:0000313" key="2">
    <source>
        <dbReference type="Proteomes" id="UP001241472"/>
    </source>
</evidence>
<organism evidence="1 2">
    <name type="scientific">Neorhizobium huautlense</name>
    <dbReference type="NCBI Taxonomy" id="67774"/>
    <lineage>
        <taxon>Bacteria</taxon>
        <taxon>Pseudomonadati</taxon>
        <taxon>Pseudomonadota</taxon>
        <taxon>Alphaproteobacteria</taxon>
        <taxon>Hyphomicrobiales</taxon>
        <taxon>Rhizobiaceae</taxon>
        <taxon>Rhizobium/Agrobacterium group</taxon>
        <taxon>Neorhizobium</taxon>
    </lineage>
</organism>
<proteinExistence type="predicted"/>
<reference evidence="1 2" key="1">
    <citation type="submission" date="2023-07" db="EMBL/GenBank/DDBJ databases">
        <title>Sorghum-associated microbial communities from plants grown in Nebraska, USA.</title>
        <authorList>
            <person name="Schachtman D."/>
        </authorList>
    </citation>
    <scope>NUCLEOTIDE SEQUENCE [LARGE SCALE GENOMIC DNA]</scope>
    <source>
        <strain evidence="1 2">DS1307</strain>
    </source>
</reference>
<protein>
    <submittedName>
        <fullName evidence="1">Uncharacterized protein</fullName>
    </submittedName>
</protein>
<dbReference type="Proteomes" id="UP001241472">
    <property type="component" value="Unassembled WGS sequence"/>
</dbReference>
<accession>A0ABT9PMX3</accession>
<dbReference type="EMBL" id="JAUSRF010000002">
    <property type="protein sequence ID" value="MDP9835817.1"/>
    <property type="molecule type" value="Genomic_DNA"/>
</dbReference>